<dbReference type="Proteomes" id="UP000612585">
    <property type="component" value="Unassembled WGS sequence"/>
</dbReference>
<evidence type="ECO:0008006" key="3">
    <source>
        <dbReference type="Google" id="ProtNLM"/>
    </source>
</evidence>
<gene>
    <name evidence="1" type="ORF">Vau01_008990</name>
</gene>
<evidence type="ECO:0000313" key="1">
    <source>
        <dbReference type="EMBL" id="GIJ53383.1"/>
    </source>
</evidence>
<keyword evidence="2" id="KW-1185">Reference proteome</keyword>
<dbReference type="RefSeq" id="WP_203987494.1">
    <property type="nucleotide sequence ID" value="NZ_BOPG01000006.1"/>
</dbReference>
<comment type="caution">
    <text evidence="1">The sequence shown here is derived from an EMBL/GenBank/DDBJ whole genome shotgun (WGS) entry which is preliminary data.</text>
</comment>
<proteinExistence type="predicted"/>
<reference evidence="1" key="1">
    <citation type="submission" date="2021-01" db="EMBL/GenBank/DDBJ databases">
        <title>Whole genome shotgun sequence of Virgisporangium aurantiacum NBRC 16421.</title>
        <authorList>
            <person name="Komaki H."/>
            <person name="Tamura T."/>
        </authorList>
    </citation>
    <scope>NUCLEOTIDE SEQUENCE</scope>
    <source>
        <strain evidence="1">NBRC 16421</strain>
    </source>
</reference>
<organism evidence="1 2">
    <name type="scientific">Virgisporangium aurantiacum</name>
    <dbReference type="NCBI Taxonomy" id="175570"/>
    <lineage>
        <taxon>Bacteria</taxon>
        <taxon>Bacillati</taxon>
        <taxon>Actinomycetota</taxon>
        <taxon>Actinomycetes</taxon>
        <taxon>Micromonosporales</taxon>
        <taxon>Micromonosporaceae</taxon>
        <taxon>Virgisporangium</taxon>
    </lineage>
</organism>
<protein>
    <recommendedName>
        <fullName evidence="3">Three-Cys-motif partner protein</fullName>
    </recommendedName>
</protein>
<name>A0A8J4DXI5_9ACTN</name>
<evidence type="ECO:0000313" key="2">
    <source>
        <dbReference type="Proteomes" id="UP000612585"/>
    </source>
</evidence>
<dbReference type="EMBL" id="BOPG01000006">
    <property type="protein sequence ID" value="GIJ53383.1"/>
    <property type="molecule type" value="Genomic_DNA"/>
</dbReference>
<dbReference type="AlphaFoldDB" id="A0A8J4DXI5"/>
<sequence length="288" mass="30434">MSVSGVVQEMLVRYLDVWTPTALHARRATFAYASHSSAPALPEAALRVFAEFSDRFRGRRLGFVVVTPEPVGGLAGDLDVYPVAGPPVERLPVALKAAGSAKAPLLAFLDLPDGPSADLLAAVIAGKPAELMLATTPGTWPLRRGELRAAGFTLTSGVELVDGDSRLVAFASSQDRSLEAFKNAMWAVDEYAGVRYRDPGDPDGHLLDISLKPHPGPLRRELLAYLASSPETATGGRTVTELRRFTLTDTVYRSADTTAAITSLLTAGAVTRAPEGGRLSGDVVITAV</sequence>
<accession>A0A8J4DXI5</accession>